<evidence type="ECO:0000313" key="2">
    <source>
        <dbReference type="Proteomes" id="UP000789366"/>
    </source>
</evidence>
<reference evidence="1" key="1">
    <citation type="submission" date="2021-06" db="EMBL/GenBank/DDBJ databases">
        <authorList>
            <person name="Kallberg Y."/>
            <person name="Tangrot J."/>
            <person name="Rosling A."/>
        </authorList>
    </citation>
    <scope>NUCLEOTIDE SEQUENCE</scope>
    <source>
        <strain evidence="1">28 12/20/2015</strain>
    </source>
</reference>
<name>A0ACA9NBZ6_9GLOM</name>
<dbReference type="Proteomes" id="UP000789366">
    <property type="component" value="Unassembled WGS sequence"/>
</dbReference>
<sequence length="55" mass="5896">MKTEGTISIVTGSTPDIILKETTPRKATSTATDETSDVVLKKATLEKTDITDITK</sequence>
<comment type="caution">
    <text evidence="1">The sequence shown here is derived from an EMBL/GenBank/DDBJ whole genome shotgun (WGS) entry which is preliminary data.</text>
</comment>
<protein>
    <submittedName>
        <fullName evidence="1">1166_t:CDS:1</fullName>
    </submittedName>
</protein>
<gene>
    <name evidence="1" type="ORF">SPELUC_LOCUS8746</name>
</gene>
<dbReference type="EMBL" id="CAJVPW010013568">
    <property type="protein sequence ID" value="CAG8646090.1"/>
    <property type="molecule type" value="Genomic_DNA"/>
</dbReference>
<organism evidence="1 2">
    <name type="scientific">Cetraspora pellucida</name>
    <dbReference type="NCBI Taxonomy" id="1433469"/>
    <lineage>
        <taxon>Eukaryota</taxon>
        <taxon>Fungi</taxon>
        <taxon>Fungi incertae sedis</taxon>
        <taxon>Mucoromycota</taxon>
        <taxon>Glomeromycotina</taxon>
        <taxon>Glomeromycetes</taxon>
        <taxon>Diversisporales</taxon>
        <taxon>Gigasporaceae</taxon>
        <taxon>Cetraspora</taxon>
    </lineage>
</organism>
<proteinExistence type="predicted"/>
<keyword evidence="2" id="KW-1185">Reference proteome</keyword>
<accession>A0ACA9NBZ6</accession>
<evidence type="ECO:0000313" key="1">
    <source>
        <dbReference type="EMBL" id="CAG8646090.1"/>
    </source>
</evidence>
<feature type="non-terminal residue" evidence="1">
    <location>
        <position position="55"/>
    </location>
</feature>